<comment type="similarity">
    <text evidence="6">Belongs to the ABC-4 integral membrane protein family.</text>
</comment>
<gene>
    <name evidence="10" type="ORF">HZY91_05495</name>
</gene>
<evidence type="ECO:0000259" key="8">
    <source>
        <dbReference type="Pfam" id="PF02687"/>
    </source>
</evidence>
<proteinExistence type="inferred from homology"/>
<dbReference type="Proteomes" id="UP000721415">
    <property type="component" value="Unassembled WGS sequence"/>
</dbReference>
<feature type="transmembrane region" description="Helical" evidence="7">
    <location>
        <begin position="319"/>
        <end position="339"/>
    </location>
</feature>
<dbReference type="Pfam" id="PF02687">
    <property type="entry name" value="FtsX"/>
    <property type="match status" value="1"/>
</dbReference>
<reference evidence="10 11" key="1">
    <citation type="submission" date="2020-07" db="EMBL/GenBank/DDBJ databases">
        <title>Facklamia lactis sp. nov., isolated from raw milk.</title>
        <authorList>
            <person name="Doll E.V."/>
            <person name="Huptas C."/>
            <person name="Staib L."/>
            <person name="Wenning M."/>
            <person name="Scherer S."/>
        </authorList>
    </citation>
    <scope>NUCLEOTIDE SEQUENCE [LARGE SCALE GENOMIC DNA]</scope>
    <source>
        <strain evidence="10 11">DSM 111018</strain>
    </source>
</reference>
<accession>A0ABS0LQB1</accession>
<evidence type="ECO:0000256" key="5">
    <source>
        <dbReference type="ARBA" id="ARBA00023136"/>
    </source>
</evidence>
<feature type="domain" description="MacB-like periplasmic core" evidence="9">
    <location>
        <begin position="32"/>
        <end position="197"/>
    </location>
</feature>
<feature type="transmembrane region" description="Helical" evidence="7">
    <location>
        <begin position="277"/>
        <end position="299"/>
    </location>
</feature>
<dbReference type="InterPro" id="IPR025857">
    <property type="entry name" value="MacB_PCD"/>
</dbReference>
<keyword evidence="11" id="KW-1185">Reference proteome</keyword>
<evidence type="ECO:0000256" key="7">
    <source>
        <dbReference type="SAM" id="Phobius"/>
    </source>
</evidence>
<name>A0ABS0LQB1_9LACT</name>
<keyword evidence="5 7" id="KW-0472">Membrane</keyword>
<evidence type="ECO:0000256" key="3">
    <source>
        <dbReference type="ARBA" id="ARBA00022692"/>
    </source>
</evidence>
<evidence type="ECO:0000259" key="9">
    <source>
        <dbReference type="Pfam" id="PF12704"/>
    </source>
</evidence>
<keyword evidence="2" id="KW-1003">Cell membrane</keyword>
<comment type="caution">
    <text evidence="10">The sequence shown here is derived from an EMBL/GenBank/DDBJ whole genome shotgun (WGS) entry which is preliminary data.</text>
</comment>
<evidence type="ECO:0000256" key="1">
    <source>
        <dbReference type="ARBA" id="ARBA00004651"/>
    </source>
</evidence>
<evidence type="ECO:0000313" key="10">
    <source>
        <dbReference type="EMBL" id="MBG9986347.1"/>
    </source>
</evidence>
<dbReference type="Pfam" id="PF12704">
    <property type="entry name" value="MacB_PCD"/>
    <property type="match status" value="1"/>
</dbReference>
<dbReference type="InterPro" id="IPR050250">
    <property type="entry name" value="Macrolide_Exporter_MacB"/>
</dbReference>
<evidence type="ECO:0000256" key="2">
    <source>
        <dbReference type="ARBA" id="ARBA00022475"/>
    </source>
</evidence>
<dbReference type="InterPro" id="IPR003838">
    <property type="entry name" value="ABC3_permease_C"/>
</dbReference>
<dbReference type="EMBL" id="JACBXQ010000003">
    <property type="protein sequence ID" value="MBG9986347.1"/>
    <property type="molecule type" value="Genomic_DNA"/>
</dbReference>
<dbReference type="RefSeq" id="WP_197115272.1">
    <property type="nucleotide sequence ID" value="NZ_JACBXQ010000003.1"/>
</dbReference>
<feature type="domain" description="ABC3 transporter permease C-terminal" evidence="8">
    <location>
        <begin position="236"/>
        <end position="348"/>
    </location>
</feature>
<keyword evidence="3 7" id="KW-0812">Transmembrane</keyword>
<organism evidence="10 11">
    <name type="scientific">Facklamia lactis</name>
    <dbReference type="NCBI Taxonomy" id="2749967"/>
    <lineage>
        <taxon>Bacteria</taxon>
        <taxon>Bacillati</taxon>
        <taxon>Bacillota</taxon>
        <taxon>Bacilli</taxon>
        <taxon>Lactobacillales</taxon>
        <taxon>Aerococcaceae</taxon>
        <taxon>Facklamia</taxon>
    </lineage>
</organism>
<protein>
    <submittedName>
        <fullName evidence="10">ABC transporter permease</fullName>
    </submittedName>
</protein>
<feature type="transmembrane region" description="Helical" evidence="7">
    <location>
        <begin position="230"/>
        <end position="257"/>
    </location>
</feature>
<evidence type="ECO:0000256" key="6">
    <source>
        <dbReference type="ARBA" id="ARBA00038076"/>
    </source>
</evidence>
<evidence type="ECO:0000256" key="4">
    <source>
        <dbReference type="ARBA" id="ARBA00022989"/>
    </source>
</evidence>
<dbReference type="PANTHER" id="PTHR30572">
    <property type="entry name" value="MEMBRANE COMPONENT OF TRANSPORTER-RELATED"/>
    <property type="match status" value="1"/>
</dbReference>
<dbReference type="PANTHER" id="PTHR30572:SF4">
    <property type="entry name" value="ABC TRANSPORTER PERMEASE YTRF"/>
    <property type="match status" value="1"/>
</dbReference>
<sequence length="354" mass="39597">MLFPDDVAGRRSQEFSFKPINPDADAKLMSPFSEEDFVMIKDLPGVTDIKHGYLDAVKSAYVDIKIQDESYSLNSALSDQTNHKMLVGRNLQKIDNENMSRYTVIDEKTAQDLFYGVDNALHQSLTLNGQEYTVIGVYENSRQDFKDSFINGQDQTHLDIPRATFDMYNQQKNENLYITVYYDNKVDMKQLSDKIKDHLNDEGSLNGQGSYSYFDMSEAMNKVSEVLNMITYFVSAVAAISLFIAGVGVMNMMYISVSERTKEIGIRRSLGATQASIRWQFLLEGIVITTIGGIIGYVLGISVANLIGDFIPFKPLVDISTAIVCVLISILIGIIFSVFPANSAAKKNVVEILR</sequence>
<keyword evidence="4 7" id="KW-1133">Transmembrane helix</keyword>
<evidence type="ECO:0000313" key="11">
    <source>
        <dbReference type="Proteomes" id="UP000721415"/>
    </source>
</evidence>
<comment type="subcellular location">
    <subcellularLocation>
        <location evidence="1">Cell membrane</location>
        <topology evidence="1">Multi-pass membrane protein</topology>
    </subcellularLocation>
</comment>